<evidence type="ECO:0008006" key="3">
    <source>
        <dbReference type="Google" id="ProtNLM"/>
    </source>
</evidence>
<organism evidence="1 2">
    <name type="scientific">Caballeronia sordidicola</name>
    <name type="common">Burkholderia sordidicola</name>
    <dbReference type="NCBI Taxonomy" id="196367"/>
    <lineage>
        <taxon>Bacteria</taxon>
        <taxon>Pseudomonadati</taxon>
        <taxon>Pseudomonadota</taxon>
        <taxon>Betaproteobacteria</taxon>
        <taxon>Burkholderiales</taxon>
        <taxon>Burkholderiaceae</taxon>
        <taxon>Caballeronia</taxon>
    </lineage>
</organism>
<dbReference type="InterPro" id="IPR038573">
    <property type="entry name" value="BrnT_sf"/>
</dbReference>
<dbReference type="Pfam" id="PF04365">
    <property type="entry name" value="BrnT_toxin"/>
    <property type="match status" value="1"/>
</dbReference>
<sequence length="92" mass="10806">MPISYNVLKSETNIRERGLSFEAVRDLDMTTALVVEDIRKLYEERRFQVLGLIEGRLHMLVFTPRGAKMHVISLRKANSREINRYEQANQRS</sequence>
<dbReference type="RefSeq" id="WP_086383010.1">
    <property type="nucleotide sequence ID" value="NZ_NBTY01000161.1"/>
</dbReference>
<dbReference type="AlphaFoldDB" id="A0A242MC96"/>
<dbReference type="Proteomes" id="UP000194546">
    <property type="component" value="Unassembled WGS sequence"/>
</dbReference>
<reference evidence="1 2" key="1">
    <citation type="submission" date="2017-03" db="EMBL/GenBank/DDBJ databases">
        <title>Genome analysis of strain PAMC 26510.</title>
        <authorList>
            <person name="Oh H.-M."/>
            <person name="Yang J.-A."/>
        </authorList>
    </citation>
    <scope>NUCLEOTIDE SEQUENCE [LARGE SCALE GENOMIC DNA]</scope>
    <source>
        <strain evidence="1 2">PAMC 26510</strain>
    </source>
</reference>
<name>A0A242MC96_CABSO</name>
<dbReference type="Gene3D" id="3.10.450.530">
    <property type="entry name" value="Ribonuclease toxin, BrnT, of type II toxin-antitoxin system"/>
    <property type="match status" value="1"/>
</dbReference>
<proteinExistence type="predicted"/>
<comment type="caution">
    <text evidence="1">The sequence shown here is derived from an EMBL/GenBank/DDBJ whole genome shotgun (WGS) entry which is preliminary data.</text>
</comment>
<accession>A0A242MC96</accession>
<dbReference type="EMBL" id="NBTY01000161">
    <property type="protein sequence ID" value="OTP68832.1"/>
    <property type="molecule type" value="Genomic_DNA"/>
</dbReference>
<dbReference type="InterPro" id="IPR007460">
    <property type="entry name" value="BrnT_toxin"/>
</dbReference>
<evidence type="ECO:0000313" key="2">
    <source>
        <dbReference type="Proteomes" id="UP000194546"/>
    </source>
</evidence>
<gene>
    <name evidence="1" type="ORF">PAMC26510_28300</name>
</gene>
<evidence type="ECO:0000313" key="1">
    <source>
        <dbReference type="EMBL" id="OTP68832.1"/>
    </source>
</evidence>
<protein>
    <recommendedName>
        <fullName evidence="3">BrnT family toxin</fullName>
    </recommendedName>
</protein>